<keyword evidence="2" id="KW-1185">Reference proteome</keyword>
<name>A0ABN7VDZ0_GIGMA</name>
<organism evidence="1 2">
    <name type="scientific">Gigaspora margarita</name>
    <dbReference type="NCBI Taxonomy" id="4874"/>
    <lineage>
        <taxon>Eukaryota</taxon>
        <taxon>Fungi</taxon>
        <taxon>Fungi incertae sedis</taxon>
        <taxon>Mucoromycota</taxon>
        <taxon>Glomeromycotina</taxon>
        <taxon>Glomeromycetes</taxon>
        <taxon>Diversisporales</taxon>
        <taxon>Gigasporaceae</taxon>
        <taxon>Gigaspora</taxon>
    </lineage>
</organism>
<sequence>MNKFNEVDIYLQDKDNAEKLFWMEGNKVGDAGGAHNAALCYKSGGDEVEIDLEKANYYSELAEELNQINQTNYD</sequence>
<dbReference type="Proteomes" id="UP000789901">
    <property type="component" value="Unassembled WGS sequence"/>
</dbReference>
<gene>
    <name evidence="1" type="ORF">GMARGA_LOCUS17603</name>
</gene>
<evidence type="ECO:0000313" key="2">
    <source>
        <dbReference type="Proteomes" id="UP000789901"/>
    </source>
</evidence>
<dbReference type="EMBL" id="CAJVQB010013444">
    <property type="protein sequence ID" value="CAG8762164.1"/>
    <property type="molecule type" value="Genomic_DNA"/>
</dbReference>
<accession>A0ABN7VDZ0</accession>
<comment type="caution">
    <text evidence="1">The sequence shown here is derived from an EMBL/GenBank/DDBJ whole genome shotgun (WGS) entry which is preliminary data.</text>
</comment>
<evidence type="ECO:0000313" key="1">
    <source>
        <dbReference type="EMBL" id="CAG8762164.1"/>
    </source>
</evidence>
<proteinExistence type="predicted"/>
<protein>
    <submittedName>
        <fullName evidence="1">38522_t:CDS:1</fullName>
    </submittedName>
</protein>
<reference evidence="1 2" key="1">
    <citation type="submission" date="2021-06" db="EMBL/GenBank/DDBJ databases">
        <authorList>
            <person name="Kallberg Y."/>
            <person name="Tangrot J."/>
            <person name="Rosling A."/>
        </authorList>
    </citation>
    <scope>NUCLEOTIDE SEQUENCE [LARGE SCALE GENOMIC DNA]</scope>
    <source>
        <strain evidence="1 2">120-4 pot B 10/14</strain>
    </source>
</reference>